<proteinExistence type="predicted"/>
<organism evidence="1 2">
    <name type="scientific">Sphingomonas oryzagri</name>
    <dbReference type="NCBI Taxonomy" id="3042314"/>
    <lineage>
        <taxon>Bacteria</taxon>
        <taxon>Pseudomonadati</taxon>
        <taxon>Pseudomonadota</taxon>
        <taxon>Alphaproteobacteria</taxon>
        <taxon>Sphingomonadales</taxon>
        <taxon>Sphingomonadaceae</taxon>
        <taxon>Sphingomonas</taxon>
    </lineage>
</organism>
<accession>A0ABT6N3H9</accession>
<gene>
    <name evidence="1" type="ORF">QGN17_11310</name>
</gene>
<evidence type="ECO:0000313" key="1">
    <source>
        <dbReference type="EMBL" id="MDH7639318.1"/>
    </source>
</evidence>
<dbReference type="EMBL" id="JARYGZ010000001">
    <property type="protein sequence ID" value="MDH7639318.1"/>
    <property type="molecule type" value="Genomic_DNA"/>
</dbReference>
<keyword evidence="2" id="KW-1185">Reference proteome</keyword>
<reference evidence="1" key="1">
    <citation type="submission" date="2023-04" db="EMBL/GenBank/DDBJ databases">
        <title>Sphingomonas sp. MAHUQ-71 isolated from rice field.</title>
        <authorList>
            <person name="Huq M.A."/>
        </authorList>
    </citation>
    <scope>NUCLEOTIDE SEQUENCE</scope>
    <source>
        <strain evidence="1">MAHUQ-71</strain>
    </source>
</reference>
<sequence>MPLVTREDMLDAMFEAAKRIVEGQARVAAQAEDMLHPVKLEHPYRSISTRQSGHGQRSIKIIQVLRDQYLACRTYGPESLSPQPVRAGMNRRQVAALCAVAPAMPIRWGHGAIGITSQRTASGMCLPSGACRISIAGFKLSMADHGPVFV</sequence>
<dbReference type="Proteomes" id="UP001160625">
    <property type="component" value="Unassembled WGS sequence"/>
</dbReference>
<evidence type="ECO:0008006" key="3">
    <source>
        <dbReference type="Google" id="ProtNLM"/>
    </source>
</evidence>
<protein>
    <recommendedName>
        <fullName evidence="3">Transposase</fullName>
    </recommendedName>
</protein>
<evidence type="ECO:0000313" key="2">
    <source>
        <dbReference type="Proteomes" id="UP001160625"/>
    </source>
</evidence>
<comment type="caution">
    <text evidence="1">The sequence shown here is derived from an EMBL/GenBank/DDBJ whole genome shotgun (WGS) entry which is preliminary data.</text>
</comment>
<name>A0ABT6N3H9_9SPHN</name>